<gene>
    <name evidence="14" type="primary">ccmD</name>
    <name evidence="14" type="ORF">GRH90_21655</name>
</gene>
<evidence type="ECO:0000256" key="5">
    <source>
        <dbReference type="ARBA" id="ARBA00022448"/>
    </source>
</evidence>
<keyword evidence="15" id="KW-1185">Reference proteome</keyword>
<keyword evidence="8 12" id="KW-0812">Transmembrane</keyword>
<dbReference type="GO" id="GO:1903607">
    <property type="term" value="P:cytochrome c biosynthetic process"/>
    <property type="evidence" value="ECO:0007669"/>
    <property type="project" value="TreeGrafter"/>
</dbReference>
<evidence type="ECO:0000313" key="15">
    <source>
        <dbReference type="Proteomes" id="UP000461443"/>
    </source>
</evidence>
<sequence>MSPAFVSWTAFFAMGGYAFYVWLAVAVTLLSLAGLIVHTLWQRRLLLAGIRRQQARARRMGRGGAATRPVAGPNGGHGDMPGNIAREDAK</sequence>
<accession>A0A845SJF7</accession>
<dbReference type="RefSeq" id="WP_162368042.1">
    <property type="nucleotide sequence ID" value="NZ_WUBS01000017.1"/>
</dbReference>
<dbReference type="GO" id="GO:0015886">
    <property type="term" value="P:heme transport"/>
    <property type="evidence" value="ECO:0007669"/>
    <property type="project" value="InterPro"/>
</dbReference>
<dbReference type="PANTHER" id="PTHR37531">
    <property type="entry name" value="HEME EXPORTER PROTEIN D"/>
    <property type="match status" value="1"/>
</dbReference>
<evidence type="ECO:0000256" key="3">
    <source>
        <dbReference type="ARBA" id="ARBA00008741"/>
    </source>
</evidence>
<evidence type="ECO:0000256" key="9">
    <source>
        <dbReference type="ARBA" id="ARBA00022748"/>
    </source>
</evidence>
<organism evidence="14 15">
    <name type="scientific">Acerihabitans arboris</name>
    <dbReference type="NCBI Taxonomy" id="2691583"/>
    <lineage>
        <taxon>Bacteria</taxon>
        <taxon>Pseudomonadati</taxon>
        <taxon>Pseudomonadota</taxon>
        <taxon>Gammaproteobacteria</taxon>
        <taxon>Enterobacterales</taxon>
        <taxon>Pectobacteriaceae</taxon>
        <taxon>Acerihabitans</taxon>
    </lineage>
</organism>
<reference evidence="14 15" key="1">
    <citation type="submission" date="2019-12" db="EMBL/GenBank/DDBJ databases">
        <authorList>
            <person name="Lee S.D."/>
        </authorList>
    </citation>
    <scope>NUCLEOTIDE SEQUENCE [LARGE SCALE GENOMIC DNA]</scope>
    <source>
        <strain evidence="14 15">SAP-6</strain>
    </source>
</reference>
<keyword evidence="6 12" id="KW-1003">Cell membrane</keyword>
<keyword evidence="7 12" id="KW-0997">Cell inner membrane</keyword>
<name>A0A845SJF7_9GAMM</name>
<dbReference type="GO" id="GO:0017004">
    <property type="term" value="P:cytochrome complex assembly"/>
    <property type="evidence" value="ECO:0007669"/>
    <property type="project" value="UniProtKB-KW"/>
</dbReference>
<keyword evidence="10 12" id="KW-1133">Transmembrane helix</keyword>
<keyword evidence="9 12" id="KW-0201">Cytochrome c-type biogenesis</keyword>
<evidence type="ECO:0000256" key="1">
    <source>
        <dbReference type="ARBA" id="ARBA00002442"/>
    </source>
</evidence>
<dbReference type="InterPro" id="IPR007078">
    <property type="entry name" value="Haem_export_protD_CcmD"/>
</dbReference>
<comment type="subcellular location">
    <subcellularLocation>
        <location evidence="2 12">Cell inner membrane</location>
        <topology evidence="2 12">Single-pass membrane protein</topology>
    </subcellularLocation>
</comment>
<reference evidence="14 15" key="2">
    <citation type="submission" date="2020-02" db="EMBL/GenBank/DDBJ databases">
        <title>The new genus of Enterobacteriales.</title>
        <authorList>
            <person name="Kim I.S."/>
        </authorList>
    </citation>
    <scope>NUCLEOTIDE SEQUENCE [LARGE SCALE GENOMIC DNA]</scope>
    <source>
        <strain evidence="14 15">SAP-6</strain>
    </source>
</reference>
<evidence type="ECO:0000256" key="13">
    <source>
        <dbReference type="SAM" id="MobiDB-lite"/>
    </source>
</evidence>
<comment type="function">
    <text evidence="1 12">Required for the export of heme to the periplasm for the biogenesis of c-type cytochromes.</text>
</comment>
<proteinExistence type="inferred from homology"/>
<keyword evidence="11 12" id="KW-0472">Membrane</keyword>
<evidence type="ECO:0000256" key="8">
    <source>
        <dbReference type="ARBA" id="ARBA00022692"/>
    </source>
</evidence>
<comment type="caution">
    <text evidence="14">The sequence shown here is derived from an EMBL/GenBank/DDBJ whole genome shotgun (WGS) entry which is preliminary data.</text>
</comment>
<dbReference type="NCBIfam" id="TIGR03141">
    <property type="entry name" value="cytochro_ccmD"/>
    <property type="match status" value="1"/>
</dbReference>
<dbReference type="AlphaFoldDB" id="A0A845SJF7"/>
<dbReference type="Pfam" id="PF04995">
    <property type="entry name" value="CcmD"/>
    <property type="match status" value="1"/>
</dbReference>
<feature type="region of interest" description="Disordered" evidence="13">
    <location>
        <begin position="58"/>
        <end position="90"/>
    </location>
</feature>
<evidence type="ECO:0000256" key="12">
    <source>
        <dbReference type="RuleBase" id="RU363101"/>
    </source>
</evidence>
<evidence type="ECO:0000256" key="11">
    <source>
        <dbReference type="ARBA" id="ARBA00023136"/>
    </source>
</evidence>
<evidence type="ECO:0000256" key="10">
    <source>
        <dbReference type="ARBA" id="ARBA00022989"/>
    </source>
</evidence>
<protein>
    <recommendedName>
        <fullName evidence="4 12">Heme exporter protein D</fullName>
    </recommendedName>
</protein>
<evidence type="ECO:0000256" key="7">
    <source>
        <dbReference type="ARBA" id="ARBA00022519"/>
    </source>
</evidence>
<dbReference type="Proteomes" id="UP000461443">
    <property type="component" value="Unassembled WGS sequence"/>
</dbReference>
<evidence type="ECO:0000256" key="4">
    <source>
        <dbReference type="ARBA" id="ARBA00016461"/>
    </source>
</evidence>
<dbReference type="GO" id="GO:0005886">
    <property type="term" value="C:plasma membrane"/>
    <property type="evidence" value="ECO:0007669"/>
    <property type="project" value="UniProtKB-SubCell"/>
</dbReference>
<comment type="similarity">
    <text evidence="3 12">Belongs to the CcmD/CycX/HelD family.</text>
</comment>
<feature type="transmembrane region" description="Helical" evidence="12">
    <location>
        <begin position="20"/>
        <end position="41"/>
    </location>
</feature>
<dbReference type="InterPro" id="IPR052075">
    <property type="entry name" value="Heme_exporter_D"/>
</dbReference>
<evidence type="ECO:0000313" key="14">
    <source>
        <dbReference type="EMBL" id="NDL65343.1"/>
    </source>
</evidence>
<dbReference type="EMBL" id="WUBS01000017">
    <property type="protein sequence ID" value="NDL65343.1"/>
    <property type="molecule type" value="Genomic_DNA"/>
</dbReference>
<evidence type="ECO:0000256" key="2">
    <source>
        <dbReference type="ARBA" id="ARBA00004377"/>
    </source>
</evidence>
<dbReference type="PANTHER" id="PTHR37531:SF1">
    <property type="entry name" value="HEME EXPORTER PROTEIN D"/>
    <property type="match status" value="1"/>
</dbReference>
<evidence type="ECO:0000256" key="6">
    <source>
        <dbReference type="ARBA" id="ARBA00022475"/>
    </source>
</evidence>
<keyword evidence="5 12" id="KW-0813">Transport</keyword>